<name>A0A7K1YE78_9SPHI</name>
<dbReference type="EMBL" id="WVHT01000011">
    <property type="protein sequence ID" value="MXV52914.1"/>
    <property type="molecule type" value="Genomic_DNA"/>
</dbReference>
<keyword evidence="1" id="KW-0732">Signal</keyword>
<dbReference type="AlphaFoldDB" id="A0A7K1YE78"/>
<proteinExistence type="predicted"/>
<comment type="caution">
    <text evidence="2">The sequence shown here is derived from an EMBL/GenBank/DDBJ whole genome shotgun (WGS) entry which is preliminary data.</text>
</comment>
<dbReference type="Proteomes" id="UP000466586">
    <property type="component" value="Unassembled WGS sequence"/>
</dbReference>
<feature type="signal peptide" evidence="1">
    <location>
        <begin position="1"/>
        <end position="20"/>
    </location>
</feature>
<keyword evidence="3" id="KW-1185">Reference proteome</keyword>
<organism evidence="2 3">
    <name type="scientific">Hufsiella arboris</name>
    <dbReference type="NCBI Taxonomy" id="2695275"/>
    <lineage>
        <taxon>Bacteria</taxon>
        <taxon>Pseudomonadati</taxon>
        <taxon>Bacteroidota</taxon>
        <taxon>Sphingobacteriia</taxon>
        <taxon>Sphingobacteriales</taxon>
        <taxon>Sphingobacteriaceae</taxon>
        <taxon>Hufsiella</taxon>
    </lineage>
</organism>
<accession>A0A7K1YE78</accession>
<evidence type="ECO:0000256" key="1">
    <source>
        <dbReference type="SAM" id="SignalP"/>
    </source>
</evidence>
<reference evidence="2 3" key="1">
    <citation type="submission" date="2019-11" db="EMBL/GenBank/DDBJ databases">
        <title>Pedobacter sp. HMF7647 Genome sequencing and assembly.</title>
        <authorList>
            <person name="Kang H."/>
            <person name="Kim H."/>
            <person name="Joh K."/>
        </authorList>
    </citation>
    <scope>NUCLEOTIDE SEQUENCE [LARGE SCALE GENOMIC DNA]</scope>
    <source>
        <strain evidence="2 3">HMF7647</strain>
    </source>
</reference>
<sequence length="556" mass="60805">MKFIKLMMVLSIFLSGLLFNSCKKETYLSRDTSGLVPPDDPDDPDQPDPTFVLFDSADSDTGWEIVGPKSVETTGMKEGKGYLKSTIKQGEDYMHFIKKPASATNPNLTKENGQLTFWFYVSNVADIKADGQVEISSSGESDKKELAWPVASLLPSLKNGWNEVKLNFKDGESTSDGGADIAAINFFRIFFWTNDKNHADLTVGVDAVGFVASSGTPGGPAQEWLFDGADSDAGWEIVGPKSVETSGKKEGTGYLKSTIVKGEDYMHFIKKASTPLVTGLTKANGQLSFWFYVSSVADLKEDGQIELTSSGESDKKEYAWSVAKLIPTLKNGWNEIKLNFSDAELSSDGGPDLAAGFNFFRIYFWTKDKNHEDVTVGVDGIKLSVTSGGPAPISVAFDSADSDKDWEVVGPKSIETSGKKEGTGYLKSAILKGEDYMHFIKRAPAAINPGLTKENGQFAFWFYVSDVSTLKEDGQIELTSSGKSDSKEYAWSVAKLIPTLKNGWNEVKLNFSDAEVSADGEPDLAALNFFRIYFWTKDKAHDDVAVGVDDLRFLSK</sequence>
<feature type="chain" id="PRO_5029832126" evidence="1">
    <location>
        <begin position="21"/>
        <end position="556"/>
    </location>
</feature>
<evidence type="ECO:0000313" key="2">
    <source>
        <dbReference type="EMBL" id="MXV52914.1"/>
    </source>
</evidence>
<gene>
    <name evidence="2" type="ORF">GS399_18220</name>
</gene>
<protein>
    <submittedName>
        <fullName evidence="2">Uncharacterized protein</fullName>
    </submittedName>
</protein>
<dbReference type="RefSeq" id="WP_160846094.1">
    <property type="nucleotide sequence ID" value="NZ_WVHT01000011.1"/>
</dbReference>
<evidence type="ECO:0000313" key="3">
    <source>
        <dbReference type="Proteomes" id="UP000466586"/>
    </source>
</evidence>